<dbReference type="InterPro" id="IPR000772">
    <property type="entry name" value="Ricin_B_lectin"/>
</dbReference>
<keyword evidence="9" id="KW-1185">Reference proteome</keyword>
<dbReference type="EC" id="2.4.1.-" evidence="6"/>
<dbReference type="InterPro" id="IPR035992">
    <property type="entry name" value="Ricin_B-like_lectins"/>
</dbReference>
<keyword evidence="5 6" id="KW-1015">Disulfide bond</keyword>
<dbReference type="SUPFAM" id="SSF50370">
    <property type="entry name" value="Ricin B-like lectins"/>
    <property type="match status" value="1"/>
</dbReference>
<reference evidence="8" key="1">
    <citation type="journal article" date="2019" name="bioRxiv">
        <title>The Genome of the Zebra Mussel, Dreissena polymorpha: A Resource for Invasive Species Research.</title>
        <authorList>
            <person name="McCartney M.A."/>
            <person name="Auch B."/>
            <person name="Kono T."/>
            <person name="Mallez S."/>
            <person name="Zhang Y."/>
            <person name="Obille A."/>
            <person name="Becker A."/>
            <person name="Abrahante J.E."/>
            <person name="Garbe J."/>
            <person name="Badalamenti J.P."/>
            <person name="Herman A."/>
            <person name="Mangelson H."/>
            <person name="Liachko I."/>
            <person name="Sullivan S."/>
            <person name="Sone E.D."/>
            <person name="Koren S."/>
            <person name="Silverstein K.A.T."/>
            <person name="Beckman K.B."/>
            <person name="Gohl D.M."/>
        </authorList>
    </citation>
    <scope>NUCLEOTIDE SEQUENCE</scope>
    <source>
        <strain evidence="8">Duluth1</strain>
        <tissue evidence="8">Whole animal</tissue>
    </source>
</reference>
<name>A0A9D4DPB3_DREPO</name>
<dbReference type="PROSITE" id="PS50231">
    <property type="entry name" value="RICIN_B_LECTIN"/>
    <property type="match status" value="1"/>
</dbReference>
<evidence type="ECO:0000259" key="7">
    <source>
        <dbReference type="SMART" id="SM00458"/>
    </source>
</evidence>
<dbReference type="GO" id="GO:0000139">
    <property type="term" value="C:Golgi membrane"/>
    <property type="evidence" value="ECO:0007669"/>
    <property type="project" value="UniProtKB-SubCell"/>
</dbReference>
<comment type="subcellular location">
    <subcellularLocation>
        <location evidence="1 6">Golgi apparatus membrane</location>
        <topology evidence="1 6">Single-pass type II membrane protein</topology>
    </subcellularLocation>
</comment>
<dbReference type="InterPro" id="IPR001173">
    <property type="entry name" value="Glyco_trans_2-like"/>
</dbReference>
<dbReference type="PANTHER" id="PTHR11675:SF43">
    <property type="entry name" value="POLYPEPTIDE N-ACETYLGALACTOSAMINYLTRANSFERASE 1"/>
    <property type="match status" value="1"/>
</dbReference>
<dbReference type="SMART" id="SM00458">
    <property type="entry name" value="RICIN"/>
    <property type="match status" value="1"/>
</dbReference>
<dbReference type="Proteomes" id="UP000828390">
    <property type="component" value="Unassembled WGS sequence"/>
</dbReference>
<dbReference type="Pfam" id="PF00652">
    <property type="entry name" value="Ricin_B_lectin"/>
    <property type="match status" value="1"/>
</dbReference>
<dbReference type="InterPro" id="IPR027791">
    <property type="entry name" value="Galactosyl_T_C"/>
</dbReference>
<keyword evidence="6" id="KW-0328">Glycosyltransferase</keyword>
<protein>
    <recommendedName>
        <fullName evidence="6">Polypeptide N-acetylgalactosaminyltransferase</fullName>
        <ecNumber evidence="6">2.4.1.-</ecNumber>
    </recommendedName>
    <alternativeName>
        <fullName evidence="6">Protein-UDP acetylgalactosaminyltransferase</fullName>
    </alternativeName>
</protein>
<dbReference type="AlphaFoldDB" id="A0A9D4DPB3"/>
<reference evidence="8" key="2">
    <citation type="submission" date="2020-11" db="EMBL/GenBank/DDBJ databases">
        <authorList>
            <person name="McCartney M.A."/>
            <person name="Auch B."/>
            <person name="Kono T."/>
            <person name="Mallez S."/>
            <person name="Becker A."/>
            <person name="Gohl D.M."/>
            <person name="Silverstein K.A.T."/>
            <person name="Koren S."/>
            <person name="Bechman K.B."/>
            <person name="Herman A."/>
            <person name="Abrahante J.E."/>
            <person name="Garbe J."/>
        </authorList>
    </citation>
    <scope>NUCLEOTIDE SEQUENCE</scope>
    <source>
        <strain evidence="8">Duluth1</strain>
        <tissue evidence="8">Whole animal</tissue>
    </source>
</reference>
<accession>A0A9D4DPB3</accession>
<dbReference type="SUPFAM" id="SSF53448">
    <property type="entry name" value="Nucleotide-diphospho-sugar transferases"/>
    <property type="match status" value="1"/>
</dbReference>
<keyword evidence="2 6" id="KW-0808">Transferase</keyword>
<comment type="similarity">
    <text evidence="6">Belongs to the glycosyltransferase 2 family. GalNAc-T subfamily.</text>
</comment>
<dbReference type="Gene3D" id="2.80.10.50">
    <property type="match status" value="1"/>
</dbReference>
<keyword evidence="3 6" id="KW-0430">Lectin</keyword>
<evidence type="ECO:0000313" key="8">
    <source>
        <dbReference type="EMBL" id="KAH3752386.1"/>
    </source>
</evidence>
<gene>
    <name evidence="8" type="ORF">DPMN_187003</name>
</gene>
<comment type="pathway">
    <text evidence="6">Protein modification; protein glycosylation.</text>
</comment>
<evidence type="ECO:0000256" key="3">
    <source>
        <dbReference type="ARBA" id="ARBA00022734"/>
    </source>
</evidence>
<sequence length="378" mass="44153">MIRVPNRLGLIQARLMGYRNSTGDIIIFFDSHMEVNIDWLQPLLTEVKHNRKTIAMATLDYIQKDTMAYTYYKDYMIRYGFNWRLVFYEEFFRNDQVGPKPESTRPGTVMVGAAYAIDRQFFQEIGEYDEGMKVWGGENLEMSWRIWLCGGRLVHTPCSHIGHVARYQPYNFPGGRVQIEQYNYKRAIEVWMEDEHKQIIYNSFPDMMTLDVGDLSARRALRARLQCKPFSWFMENIWPELFSLNRNVLAWGSARNLNTSKCLDNNNYLFQSEATLLLWQCHYQFASQGFSMTRDGRLRTSLQCVVVKGSIPGVRPKLEGCINGPKDTWTHSQSGFIRHESTGLCLDIDEYGVIMQACDPTSGTQLWQFNTYVPYTRR</sequence>
<dbReference type="Gene3D" id="3.90.550.10">
    <property type="entry name" value="Spore Coat Polysaccharide Biosynthesis Protein SpsA, Chain A"/>
    <property type="match status" value="1"/>
</dbReference>
<comment type="caution">
    <text evidence="8">The sequence shown here is derived from an EMBL/GenBank/DDBJ whole genome shotgun (WGS) entry which is preliminary data.</text>
</comment>
<keyword evidence="4 6" id="KW-0333">Golgi apparatus</keyword>
<dbReference type="GO" id="GO:0030246">
    <property type="term" value="F:carbohydrate binding"/>
    <property type="evidence" value="ECO:0007669"/>
    <property type="project" value="UniProtKB-KW"/>
</dbReference>
<dbReference type="GO" id="GO:0006493">
    <property type="term" value="P:protein O-linked glycosylation"/>
    <property type="evidence" value="ECO:0007669"/>
    <property type="project" value="TreeGrafter"/>
</dbReference>
<proteinExistence type="inferred from homology"/>
<evidence type="ECO:0000256" key="5">
    <source>
        <dbReference type="ARBA" id="ARBA00023157"/>
    </source>
</evidence>
<dbReference type="Pfam" id="PF00535">
    <property type="entry name" value="Glycos_transf_2"/>
    <property type="match status" value="1"/>
</dbReference>
<evidence type="ECO:0000256" key="4">
    <source>
        <dbReference type="ARBA" id="ARBA00023034"/>
    </source>
</evidence>
<dbReference type="EMBL" id="JAIWYP010000010">
    <property type="protein sequence ID" value="KAH3752386.1"/>
    <property type="molecule type" value="Genomic_DNA"/>
</dbReference>
<evidence type="ECO:0000313" key="9">
    <source>
        <dbReference type="Proteomes" id="UP000828390"/>
    </source>
</evidence>
<evidence type="ECO:0000256" key="1">
    <source>
        <dbReference type="ARBA" id="ARBA00004323"/>
    </source>
</evidence>
<evidence type="ECO:0000256" key="2">
    <source>
        <dbReference type="ARBA" id="ARBA00022679"/>
    </source>
</evidence>
<feature type="domain" description="Ricin B lectin" evidence="7">
    <location>
        <begin position="251"/>
        <end position="370"/>
    </location>
</feature>
<evidence type="ECO:0000256" key="6">
    <source>
        <dbReference type="RuleBase" id="RU361242"/>
    </source>
</evidence>
<keyword evidence="6" id="KW-0464">Manganese</keyword>
<dbReference type="PANTHER" id="PTHR11675">
    <property type="entry name" value="N-ACETYLGALACTOSAMINYLTRANSFERASE"/>
    <property type="match status" value="1"/>
</dbReference>
<dbReference type="GO" id="GO:0004653">
    <property type="term" value="F:polypeptide N-acetylgalactosaminyltransferase activity"/>
    <property type="evidence" value="ECO:0007669"/>
    <property type="project" value="TreeGrafter"/>
</dbReference>
<comment type="cofactor">
    <cofactor evidence="6">
        <name>Mn(2+)</name>
        <dbReference type="ChEBI" id="CHEBI:29035"/>
    </cofactor>
</comment>
<organism evidence="8 9">
    <name type="scientific">Dreissena polymorpha</name>
    <name type="common">Zebra mussel</name>
    <name type="synonym">Mytilus polymorpha</name>
    <dbReference type="NCBI Taxonomy" id="45954"/>
    <lineage>
        <taxon>Eukaryota</taxon>
        <taxon>Metazoa</taxon>
        <taxon>Spiralia</taxon>
        <taxon>Lophotrochozoa</taxon>
        <taxon>Mollusca</taxon>
        <taxon>Bivalvia</taxon>
        <taxon>Autobranchia</taxon>
        <taxon>Heteroconchia</taxon>
        <taxon>Euheterodonta</taxon>
        <taxon>Imparidentia</taxon>
        <taxon>Neoheterodontei</taxon>
        <taxon>Myida</taxon>
        <taxon>Dreissenoidea</taxon>
        <taxon>Dreissenidae</taxon>
        <taxon>Dreissena</taxon>
    </lineage>
</organism>
<dbReference type="Pfam" id="PF02709">
    <property type="entry name" value="Glyco_transf_7C"/>
    <property type="match status" value="1"/>
</dbReference>
<dbReference type="InterPro" id="IPR029044">
    <property type="entry name" value="Nucleotide-diphossugar_trans"/>
</dbReference>